<organism evidence="1">
    <name type="scientific">marine metagenome</name>
    <dbReference type="NCBI Taxonomy" id="408172"/>
    <lineage>
        <taxon>unclassified sequences</taxon>
        <taxon>metagenomes</taxon>
        <taxon>ecological metagenomes</taxon>
    </lineage>
</organism>
<name>A0A382K5S9_9ZZZZ</name>
<evidence type="ECO:0000313" key="1">
    <source>
        <dbReference type="EMBL" id="SVC19830.1"/>
    </source>
</evidence>
<proteinExistence type="predicted"/>
<protein>
    <recommendedName>
        <fullName evidence="2">TNase-like domain-containing protein</fullName>
    </recommendedName>
</protein>
<accession>A0A382K5S9</accession>
<gene>
    <name evidence="1" type="ORF">METZ01_LOCUS272684</name>
</gene>
<sequence>MKHIYTFLCLFLLTSYALADIIGKAYVTDGDAIKISGTKIRLDGIDAPEA</sequence>
<reference evidence="1" key="1">
    <citation type="submission" date="2018-05" db="EMBL/GenBank/DDBJ databases">
        <authorList>
            <person name="Lanie J.A."/>
            <person name="Ng W.-L."/>
            <person name="Kazmierczak K.M."/>
            <person name="Andrzejewski T.M."/>
            <person name="Davidsen T.M."/>
            <person name="Wayne K.J."/>
            <person name="Tettelin H."/>
            <person name="Glass J.I."/>
            <person name="Rusch D."/>
            <person name="Podicherti R."/>
            <person name="Tsui H.-C.T."/>
            <person name="Winkler M.E."/>
        </authorList>
    </citation>
    <scope>NUCLEOTIDE SEQUENCE</scope>
</reference>
<feature type="non-terminal residue" evidence="1">
    <location>
        <position position="50"/>
    </location>
</feature>
<dbReference type="EMBL" id="UINC01078603">
    <property type="protein sequence ID" value="SVC19830.1"/>
    <property type="molecule type" value="Genomic_DNA"/>
</dbReference>
<evidence type="ECO:0008006" key="2">
    <source>
        <dbReference type="Google" id="ProtNLM"/>
    </source>
</evidence>
<dbReference type="AlphaFoldDB" id="A0A382K5S9"/>